<proteinExistence type="predicted"/>
<evidence type="ECO:0000313" key="1">
    <source>
        <dbReference type="EMBL" id="CVK17532.1"/>
    </source>
</evidence>
<sequence>MMNDVKTTVVVMQTDGQKTNLFIYGAKSIKELHDVSKVALKLDNCSIHYIDKIDSLAKVLVA</sequence>
<organism evidence="1 2">
    <name type="scientific">Sporomusa sphaeroides DSM 2875</name>
    <dbReference type="NCBI Taxonomy" id="1337886"/>
    <lineage>
        <taxon>Bacteria</taxon>
        <taxon>Bacillati</taxon>
        <taxon>Bacillota</taxon>
        <taxon>Negativicutes</taxon>
        <taxon>Selenomonadales</taxon>
        <taxon>Sporomusaceae</taxon>
        <taxon>Sporomusa</taxon>
    </lineage>
</organism>
<protein>
    <submittedName>
        <fullName evidence="1">Uncharacterized protein</fullName>
    </submittedName>
</protein>
<accession>A0ABM9VXG6</accession>
<comment type="caution">
    <text evidence="1">The sequence shown here is derived from an EMBL/GenBank/DDBJ whole genome shotgun (WGS) entry which is preliminary data.</text>
</comment>
<name>A0ABM9VXG6_9FIRM</name>
<dbReference type="RefSeq" id="WP_075755303.1">
    <property type="nucleotide sequence ID" value="NZ_CP146991.1"/>
</dbReference>
<reference evidence="1 2" key="1">
    <citation type="submission" date="2016-01" db="EMBL/GenBank/DDBJ databases">
        <authorList>
            <person name="Brown R."/>
        </authorList>
    </citation>
    <scope>NUCLEOTIDE SEQUENCE [LARGE SCALE GENOMIC DNA]</scope>
    <source>
        <strain evidence="1">Sporomusa sphaeroides DSM 2875</strain>
    </source>
</reference>
<evidence type="ECO:0000313" key="2">
    <source>
        <dbReference type="Proteomes" id="UP000245702"/>
    </source>
</evidence>
<keyword evidence="2" id="KW-1185">Reference proteome</keyword>
<dbReference type="Proteomes" id="UP000245702">
    <property type="component" value="Unassembled WGS sequence"/>
</dbReference>
<gene>
    <name evidence="1" type="ORF">SSPH_00166</name>
</gene>
<dbReference type="EMBL" id="FCOW01000001">
    <property type="protein sequence ID" value="CVK17532.1"/>
    <property type="molecule type" value="Genomic_DNA"/>
</dbReference>